<comment type="caution">
    <text evidence="2">The sequence shown here is derived from an EMBL/GenBank/DDBJ whole genome shotgun (WGS) entry which is preliminary data.</text>
</comment>
<evidence type="ECO:0000313" key="3">
    <source>
        <dbReference type="Proteomes" id="UP000520592"/>
    </source>
</evidence>
<feature type="region of interest" description="Disordered" evidence="1">
    <location>
        <begin position="90"/>
        <end position="113"/>
    </location>
</feature>
<evidence type="ECO:0000256" key="1">
    <source>
        <dbReference type="SAM" id="MobiDB-lite"/>
    </source>
</evidence>
<dbReference type="AlphaFoldDB" id="A0A7Y7YJ44"/>
<protein>
    <submittedName>
        <fullName evidence="2">Uncharacterized protein</fullName>
    </submittedName>
</protein>
<dbReference type="Proteomes" id="UP000520592">
    <property type="component" value="Unassembled WGS sequence"/>
</dbReference>
<proteinExistence type="predicted"/>
<dbReference type="RefSeq" id="WP_177063821.1">
    <property type="nucleotide sequence ID" value="NZ_JACAPS010000093.1"/>
</dbReference>
<accession>A0A7Y7YJ44</accession>
<reference evidence="2 3" key="1">
    <citation type="submission" date="2020-04" db="EMBL/GenBank/DDBJ databases">
        <title>Molecular characterization of pseudomonads from Agaricus bisporus reveal novel blotch 2 pathogens in Western Europe.</title>
        <authorList>
            <person name="Taparia T."/>
            <person name="Krijger M."/>
            <person name="Haynes E."/>
            <person name="Elpinstone J.G."/>
            <person name="Noble R."/>
            <person name="Van Der Wolf J."/>
        </authorList>
    </citation>
    <scope>NUCLEOTIDE SEQUENCE [LARGE SCALE GENOMIC DNA]</scope>
    <source>
        <strain evidence="2 3">IPO3737</strain>
    </source>
</reference>
<gene>
    <name evidence="2" type="ORF">HX876_34720</name>
</gene>
<name>A0A7Y7YJ44_9PSED</name>
<dbReference type="EMBL" id="JACAQD010000087">
    <property type="protein sequence ID" value="NWC37502.1"/>
    <property type="molecule type" value="Genomic_DNA"/>
</dbReference>
<sequence length="113" mass="11693">MQIVKTKGHLIYSANHGAPSYACLGSCRKVWWSDDIPSDLAILANPVCPQCGGNLTSDIPKGHYSVISDDAGTLKKGGATITNAGLNLGDDQQGKLLNSTAGLGPKLGTKSAR</sequence>
<organism evidence="2 3">
    <name type="scientific">Pseudomonas gingeri</name>
    <dbReference type="NCBI Taxonomy" id="117681"/>
    <lineage>
        <taxon>Bacteria</taxon>
        <taxon>Pseudomonadati</taxon>
        <taxon>Pseudomonadota</taxon>
        <taxon>Gammaproteobacteria</taxon>
        <taxon>Pseudomonadales</taxon>
        <taxon>Pseudomonadaceae</taxon>
        <taxon>Pseudomonas</taxon>
    </lineage>
</organism>
<evidence type="ECO:0000313" key="2">
    <source>
        <dbReference type="EMBL" id="NWC37502.1"/>
    </source>
</evidence>